<feature type="compositionally biased region" description="Polar residues" evidence="4">
    <location>
        <begin position="1169"/>
        <end position="1180"/>
    </location>
</feature>
<feature type="compositionally biased region" description="Polar residues" evidence="4">
    <location>
        <begin position="536"/>
        <end position="545"/>
    </location>
</feature>
<feature type="domain" description="Protein kinase" evidence="5">
    <location>
        <begin position="41"/>
        <end position="288"/>
    </location>
</feature>
<dbReference type="EMBL" id="AVOT02006093">
    <property type="protein sequence ID" value="MBW0480747.1"/>
    <property type="molecule type" value="Genomic_DNA"/>
</dbReference>
<evidence type="ECO:0000256" key="4">
    <source>
        <dbReference type="SAM" id="MobiDB-lite"/>
    </source>
</evidence>
<dbReference type="PROSITE" id="PS00107">
    <property type="entry name" value="PROTEIN_KINASE_ATP"/>
    <property type="match status" value="1"/>
</dbReference>
<feature type="compositionally biased region" description="Low complexity" evidence="4">
    <location>
        <begin position="462"/>
        <end position="474"/>
    </location>
</feature>
<dbReference type="PANTHER" id="PTHR24346:SF110">
    <property type="entry name" value="NON-SPECIFIC SERINE_THREONINE PROTEIN KINASE"/>
    <property type="match status" value="1"/>
</dbReference>
<gene>
    <name evidence="7" type="ORF">O181_020462</name>
</gene>
<dbReference type="InterPro" id="IPR017441">
    <property type="entry name" value="Protein_kinase_ATP_BS"/>
</dbReference>
<feature type="compositionally biased region" description="Polar residues" evidence="4">
    <location>
        <begin position="706"/>
        <end position="718"/>
    </location>
</feature>
<feature type="compositionally biased region" description="Low complexity" evidence="4">
    <location>
        <begin position="327"/>
        <end position="342"/>
    </location>
</feature>
<feature type="compositionally biased region" description="Low complexity" evidence="4">
    <location>
        <begin position="1196"/>
        <end position="1208"/>
    </location>
</feature>
<evidence type="ECO:0000256" key="1">
    <source>
        <dbReference type="ARBA" id="ARBA00022741"/>
    </source>
</evidence>
<feature type="compositionally biased region" description="Low complexity" evidence="4">
    <location>
        <begin position="1013"/>
        <end position="1024"/>
    </location>
</feature>
<sequence length="1578" mass="172257">MNRHRFQPQSNSTGEKAQLVLAYQELGKELHSTQLKVVGNYTLGRIIGEGSFGTVRLGIHRLTGSRVAIKQIPKSSSPPLLTREIHHHRRLHHPNVVQLFEVIATEHTIWLITELCPGGELFDYLVEKTKFSEFEARRLFGQICLGLGYVHRQGVIHRDLKLENVLLDERCNPKLADFGFGREFEPRKLLDTFCGTTGYAAPEMLAGKKYFGQEVDIWSLGIILHALLTGSLPFDDDDEEVMKSMILAGHFEIPNFLSLEAANLIKAILKLDPTSRLSIEQILSHPWFTTQPSLHTFPNEESLSRPSPITEESALLPDHNLIQSNRSHQPIQSSDPSQPSSSLKTNPLNSSLAESDPSESSFKDSDLDVASRRSHSSSPVTSEDNPSSQFNSISNLGHSSFNSLSTGSQNSPSRTKSSSLLQHRNNSNSTIKKLLNPSPHPTHINNLHPLHLHPQTKNTPVNSNLIKNNDNDDNNLSQINKIKIEPPKPRPLSILPALPSAVAHPQIRTPSRTKRRSIGSTMSERIAPIDDPHQASDLTSPPSNQARLSVSSLSAIVINYVGALKATTQTQLLSDEDLELLRSLATLGFDTGQIIHSVQSNACDSSGAMWWLMKRKLEKQKVDRENADRNLSLSLANSNVVHQPTSQFQAIASLTESPVTATRFDFDATASSSSLQDSSVVLPLSSSQNSIIDKSKQSTPKKSKPLITSSPKNESPSHLSKADKADKESLLIDHHRSTISAFTSRKINILTSTNFHDDAKSSSSSLKADTLSLEKDNGLPLNPDPSLSKKLNSEQRKRSQSVSMLQRATHALVTKKSADEKSPKSRFREPSYSGCEGDEKISKKDLKARERDHKMIPEDGVKSSSSMQLSVLFSRRALIVPPIPHLPAGLIPQAFGIQQDKLFVEKNDQKSKELPVSTANDKPSASIPSSPSRFAQPNSSPKRDNEHAQSGVGSSDNVVSLLTSSLSLSTIRPNETYMNQTDVFGTPKQKSLSTRSPSQFEEKTSPESKSAFSPSVPVEVTTSSQGVDDRPPVKDRRPKGNLFSSFRLWFNEDRRKRKRNMVALANYPNGINSPTIRPSIRNAGQPSNSGCASSPGASYLAGGLQDRKLHGIDSQTLRAGVGSGSVHRQTSKSSGRSSLRSTRRVSGEIYTHPKVKRRSGSSRASFGSMTENRTSSSFCDDSSRLMPSGMHKRQPSTSSTGSRRSTSGFNHLATSATSVPHPGYICRKSSTGTTIVRRITTSSTGSGGGLSSNRPKQSRVASGTSSVRTSMSSSEEGSMSINRIVSVGANDHKLHSPINGYEVDETIEEEDDDGEENETGEIIDNSRVDYANQTDLARQNAFQKLSGSNSQESKGQGRLTVGDGDSLSQNGPSVATPRTIFMAHKPHSVFGTPTQAFFSRSTAYSPVATRFGQGSGGNGSGSSYANLMKSIADGPRSRRHNGPTVFRDVFASKVTEDGDWVDMDDEDDVGHRYEGGIGQGVKRRAQGGIMDTTEARRQTDKPMDSSALKEEYDSKHRLRLHPKPLGNSPAPLSIGSSVINGSNMSNATSDHTGNWRGRNPKIVSHLKSTAIAEEDEEE</sequence>
<feature type="region of interest" description="Disordered" evidence="4">
    <location>
        <begin position="1067"/>
        <end position="1095"/>
    </location>
</feature>
<feature type="compositionally biased region" description="Polar residues" evidence="4">
    <location>
        <begin position="1069"/>
        <end position="1095"/>
    </location>
</feature>
<evidence type="ECO:0000313" key="7">
    <source>
        <dbReference type="EMBL" id="MBW0480747.1"/>
    </source>
</evidence>
<evidence type="ECO:0000256" key="2">
    <source>
        <dbReference type="ARBA" id="ARBA00022840"/>
    </source>
</evidence>
<feature type="compositionally biased region" description="Polar residues" evidence="4">
    <location>
        <begin position="1534"/>
        <end position="1552"/>
    </location>
</feature>
<feature type="region of interest" description="Disordered" evidence="4">
    <location>
        <begin position="326"/>
        <end position="474"/>
    </location>
</feature>
<dbReference type="GO" id="GO:0005524">
    <property type="term" value="F:ATP binding"/>
    <property type="evidence" value="ECO:0007669"/>
    <property type="project" value="UniProtKB-UniRule"/>
</dbReference>
<dbReference type="SMART" id="SM00220">
    <property type="entry name" value="S_TKc"/>
    <property type="match status" value="1"/>
</dbReference>
<feature type="region of interest" description="Disordered" evidence="4">
    <location>
        <begin position="978"/>
        <end position="1039"/>
    </location>
</feature>
<keyword evidence="2 3" id="KW-0067">ATP-binding</keyword>
<proteinExistence type="predicted"/>
<feature type="region of interest" description="Disordered" evidence="4">
    <location>
        <begin position="1519"/>
        <end position="1562"/>
    </location>
</feature>
<accession>A0A9Q3GVC3</accession>
<feature type="compositionally biased region" description="Basic and acidic residues" evidence="4">
    <location>
        <begin position="361"/>
        <end position="371"/>
    </location>
</feature>
<feature type="compositionally biased region" description="Low complexity" evidence="4">
    <location>
        <begin position="350"/>
        <end position="360"/>
    </location>
</feature>
<dbReference type="CDD" id="cd14003">
    <property type="entry name" value="STKc_AMPK-like"/>
    <property type="match status" value="1"/>
</dbReference>
<keyword evidence="8" id="KW-1185">Reference proteome</keyword>
<feature type="domain" description="UBA" evidence="6">
    <location>
        <begin position="573"/>
        <end position="615"/>
    </location>
</feature>
<comment type="caution">
    <text evidence="7">The sequence shown here is derived from an EMBL/GenBank/DDBJ whole genome shotgun (WGS) entry which is preliminary data.</text>
</comment>
<feature type="compositionally biased region" description="Low complexity" evidence="4">
    <location>
        <begin position="1131"/>
        <end position="1140"/>
    </location>
</feature>
<dbReference type="PANTHER" id="PTHR24346">
    <property type="entry name" value="MAP/MICROTUBULE AFFINITY-REGULATING KINASE"/>
    <property type="match status" value="1"/>
</dbReference>
<feature type="region of interest" description="Disordered" evidence="4">
    <location>
        <begin position="774"/>
        <end position="845"/>
    </location>
</feature>
<reference evidence="7" key="1">
    <citation type="submission" date="2021-03" db="EMBL/GenBank/DDBJ databases">
        <title>Draft genome sequence of rust myrtle Austropuccinia psidii MF-1, a brazilian biotype.</title>
        <authorList>
            <person name="Quecine M.C."/>
            <person name="Pachon D.M.R."/>
            <person name="Bonatelli M.L."/>
            <person name="Correr F.H."/>
            <person name="Franceschini L.M."/>
            <person name="Leite T.F."/>
            <person name="Margarido G.R.A."/>
            <person name="Almeida C.A."/>
            <person name="Ferrarezi J.A."/>
            <person name="Labate C.A."/>
        </authorList>
    </citation>
    <scope>NUCLEOTIDE SEQUENCE</scope>
    <source>
        <strain evidence="7">MF-1</strain>
    </source>
</reference>
<feature type="compositionally biased region" description="Basic and acidic residues" evidence="4">
    <location>
        <begin position="816"/>
        <end position="829"/>
    </location>
</feature>
<dbReference type="Pfam" id="PF00069">
    <property type="entry name" value="Pkinase"/>
    <property type="match status" value="1"/>
</dbReference>
<feature type="compositionally biased region" description="Low complexity" evidence="4">
    <location>
        <begin position="441"/>
        <end position="453"/>
    </location>
</feature>
<feature type="region of interest" description="Disordered" evidence="4">
    <location>
        <begin position="1238"/>
        <end position="1279"/>
    </location>
</feature>
<feature type="region of interest" description="Disordered" evidence="4">
    <location>
        <begin position="1118"/>
        <end position="1215"/>
    </location>
</feature>
<evidence type="ECO:0000259" key="6">
    <source>
        <dbReference type="PROSITE" id="PS50030"/>
    </source>
</evidence>
<dbReference type="Proteomes" id="UP000765509">
    <property type="component" value="Unassembled WGS sequence"/>
</dbReference>
<dbReference type="OrthoDB" id="504170at2759"/>
<dbReference type="SUPFAM" id="SSF56112">
    <property type="entry name" value="Protein kinase-like (PK-like)"/>
    <property type="match status" value="1"/>
</dbReference>
<dbReference type="PROSITE" id="PS50030">
    <property type="entry name" value="UBA"/>
    <property type="match status" value="1"/>
</dbReference>
<dbReference type="InterPro" id="IPR011009">
    <property type="entry name" value="Kinase-like_dom_sf"/>
</dbReference>
<feature type="compositionally biased region" description="Low complexity" evidence="4">
    <location>
        <begin position="1262"/>
        <end position="1279"/>
    </location>
</feature>
<dbReference type="InterPro" id="IPR000719">
    <property type="entry name" value="Prot_kinase_dom"/>
</dbReference>
<dbReference type="InterPro" id="IPR015940">
    <property type="entry name" value="UBA"/>
</dbReference>
<name>A0A9Q3GVC3_9BASI</name>
<keyword evidence="1 3" id="KW-0547">Nucleotide-binding</keyword>
<feature type="region of interest" description="Disordered" evidence="4">
    <location>
        <begin position="499"/>
        <end position="545"/>
    </location>
</feature>
<dbReference type="GO" id="GO:0005737">
    <property type="term" value="C:cytoplasm"/>
    <property type="evidence" value="ECO:0007669"/>
    <property type="project" value="TreeGrafter"/>
</dbReference>
<dbReference type="Gene3D" id="1.10.510.10">
    <property type="entry name" value="Transferase(Phosphotransferase) domain 1"/>
    <property type="match status" value="1"/>
</dbReference>
<dbReference type="InterPro" id="IPR008271">
    <property type="entry name" value="Ser/Thr_kinase_AS"/>
</dbReference>
<evidence type="ECO:0000256" key="3">
    <source>
        <dbReference type="PROSITE-ProRule" id="PRU10141"/>
    </source>
</evidence>
<evidence type="ECO:0000259" key="5">
    <source>
        <dbReference type="PROSITE" id="PS50011"/>
    </source>
</evidence>
<feature type="compositionally biased region" description="Polar residues" evidence="4">
    <location>
        <begin position="917"/>
        <end position="940"/>
    </location>
</feature>
<protein>
    <recommendedName>
        <fullName evidence="9">Protein kinase domain-containing protein</fullName>
    </recommendedName>
</protein>
<feature type="compositionally biased region" description="Polar residues" evidence="4">
    <location>
        <begin position="1343"/>
        <end position="1354"/>
    </location>
</feature>
<dbReference type="PROSITE" id="PS00108">
    <property type="entry name" value="PROTEIN_KINASE_ST"/>
    <property type="match status" value="1"/>
</dbReference>
<feature type="compositionally biased region" description="Polar residues" evidence="4">
    <location>
        <begin position="978"/>
        <end position="999"/>
    </location>
</feature>
<feature type="region of interest" description="Disordered" evidence="4">
    <location>
        <begin position="689"/>
        <end position="728"/>
    </location>
</feature>
<feature type="binding site" evidence="3">
    <location>
        <position position="70"/>
    </location>
    <ligand>
        <name>ATP</name>
        <dbReference type="ChEBI" id="CHEBI:30616"/>
    </ligand>
</feature>
<dbReference type="PROSITE" id="PS50011">
    <property type="entry name" value="PROTEIN_KINASE_DOM"/>
    <property type="match status" value="1"/>
</dbReference>
<feature type="region of interest" description="Disordered" evidence="4">
    <location>
        <begin position="1343"/>
        <end position="1374"/>
    </location>
</feature>
<evidence type="ECO:0008006" key="9">
    <source>
        <dbReference type="Google" id="ProtNLM"/>
    </source>
</evidence>
<dbReference type="FunFam" id="1.10.510.10:FF:000571">
    <property type="entry name" value="Maternal embryonic leucine zipper kinase"/>
    <property type="match status" value="1"/>
</dbReference>
<dbReference type="GO" id="GO:0004674">
    <property type="term" value="F:protein serine/threonine kinase activity"/>
    <property type="evidence" value="ECO:0007669"/>
    <property type="project" value="TreeGrafter"/>
</dbReference>
<feature type="compositionally biased region" description="Polar residues" evidence="4">
    <location>
        <begin position="379"/>
        <end position="431"/>
    </location>
</feature>
<evidence type="ECO:0000313" key="8">
    <source>
        <dbReference type="Proteomes" id="UP000765509"/>
    </source>
</evidence>
<feature type="region of interest" description="Disordered" evidence="4">
    <location>
        <begin position="908"/>
        <end position="956"/>
    </location>
</feature>
<feature type="region of interest" description="Disordered" evidence="4">
    <location>
        <begin position="1292"/>
        <end position="1328"/>
    </location>
</feature>
<dbReference type="GO" id="GO:0035556">
    <property type="term" value="P:intracellular signal transduction"/>
    <property type="evidence" value="ECO:0007669"/>
    <property type="project" value="TreeGrafter"/>
</dbReference>
<organism evidence="7 8">
    <name type="scientific">Austropuccinia psidii MF-1</name>
    <dbReference type="NCBI Taxonomy" id="1389203"/>
    <lineage>
        <taxon>Eukaryota</taxon>
        <taxon>Fungi</taxon>
        <taxon>Dikarya</taxon>
        <taxon>Basidiomycota</taxon>
        <taxon>Pucciniomycotina</taxon>
        <taxon>Pucciniomycetes</taxon>
        <taxon>Pucciniales</taxon>
        <taxon>Sphaerophragmiaceae</taxon>
        <taxon>Austropuccinia</taxon>
    </lineage>
</organism>
<feature type="compositionally biased region" description="Acidic residues" evidence="4">
    <location>
        <begin position="1302"/>
        <end position="1321"/>
    </location>
</feature>